<evidence type="ECO:0000256" key="7">
    <source>
        <dbReference type="ARBA" id="ARBA00022795"/>
    </source>
</evidence>
<dbReference type="GO" id="GO:0042597">
    <property type="term" value="C:periplasmic space"/>
    <property type="evidence" value="ECO:0007669"/>
    <property type="project" value="UniProtKB-SubCell"/>
</dbReference>
<dbReference type="RefSeq" id="WP_085282350.1">
    <property type="nucleotide sequence ID" value="NZ_FOBI01000001.1"/>
</dbReference>
<dbReference type="NCBIfam" id="TIGR02541">
    <property type="entry name" value="flagell_FlgJ"/>
    <property type="match status" value="1"/>
</dbReference>
<dbReference type="SMART" id="SM00047">
    <property type="entry name" value="LYZ2"/>
    <property type="match status" value="1"/>
</dbReference>
<evidence type="ECO:0000313" key="14">
    <source>
        <dbReference type="Proteomes" id="UP000199297"/>
    </source>
</evidence>
<feature type="domain" description="Mannosyl-glycoprotein endo-beta-N-acetylglucosamidase-like" evidence="12">
    <location>
        <begin position="171"/>
        <end position="329"/>
    </location>
</feature>
<dbReference type="PANTHER" id="PTHR33308:SF9">
    <property type="entry name" value="PEPTIDOGLYCAN HYDROLASE FLGJ"/>
    <property type="match status" value="1"/>
</dbReference>
<accession>A0A1H7HHZ2</accession>
<dbReference type="OrthoDB" id="289937at2"/>
<keyword evidence="13" id="KW-0966">Cell projection</keyword>
<keyword evidence="8" id="KW-0378">Hydrolase</keyword>
<comment type="similarity">
    <text evidence="3">In the N-terminal section; belongs to the FlgJ family.</text>
</comment>
<dbReference type="Proteomes" id="UP000199297">
    <property type="component" value="Unassembled WGS sequence"/>
</dbReference>
<keyword evidence="13" id="KW-0969">Cilium</keyword>
<evidence type="ECO:0000256" key="10">
    <source>
        <dbReference type="ARBA" id="ARBA00023316"/>
    </source>
</evidence>
<protein>
    <recommendedName>
        <fullName evidence="5">Peptidoglycan hydrolase FlgJ</fullName>
    </recommendedName>
    <alternativeName>
        <fullName evidence="11">Muramidase FlgJ</fullName>
    </alternativeName>
</protein>
<dbReference type="GO" id="GO:0016798">
    <property type="term" value="F:hydrolase activity, acting on glycosyl bonds"/>
    <property type="evidence" value="ECO:0007669"/>
    <property type="project" value="UniProtKB-KW"/>
</dbReference>
<gene>
    <name evidence="13" type="ORF">SAMN05216262_101507</name>
</gene>
<dbReference type="EMBL" id="FOBI01000001">
    <property type="protein sequence ID" value="SEK49921.1"/>
    <property type="molecule type" value="Genomic_DNA"/>
</dbReference>
<evidence type="ECO:0000256" key="9">
    <source>
        <dbReference type="ARBA" id="ARBA00023295"/>
    </source>
</evidence>
<evidence type="ECO:0000256" key="3">
    <source>
        <dbReference type="ARBA" id="ARBA00006880"/>
    </source>
</evidence>
<keyword evidence="7" id="KW-1005">Bacterial flagellum biogenesis</keyword>
<evidence type="ECO:0000256" key="11">
    <source>
        <dbReference type="ARBA" id="ARBA00030835"/>
    </source>
</evidence>
<evidence type="ECO:0000256" key="1">
    <source>
        <dbReference type="ARBA" id="ARBA00002954"/>
    </source>
</evidence>
<dbReference type="Gene3D" id="1.10.530.10">
    <property type="match status" value="1"/>
</dbReference>
<evidence type="ECO:0000256" key="5">
    <source>
        <dbReference type="ARBA" id="ARBA00013433"/>
    </source>
</evidence>
<keyword evidence="6" id="KW-0574">Periplasm</keyword>
<dbReference type="Pfam" id="PF10135">
    <property type="entry name" value="Rod-binding"/>
    <property type="match status" value="1"/>
</dbReference>
<keyword evidence="13" id="KW-0282">Flagellum</keyword>
<evidence type="ECO:0000256" key="8">
    <source>
        <dbReference type="ARBA" id="ARBA00022801"/>
    </source>
</evidence>
<dbReference type="Pfam" id="PF01832">
    <property type="entry name" value="Glucosaminidase"/>
    <property type="match status" value="1"/>
</dbReference>
<dbReference type="Gene3D" id="2.10.70.40">
    <property type="entry name" value="peptidoglycan hydrolase"/>
    <property type="match status" value="1"/>
</dbReference>
<proteinExistence type="inferred from homology"/>
<name>A0A1H7HHZ2_9GAMM</name>
<dbReference type="PANTHER" id="PTHR33308">
    <property type="entry name" value="PEPTIDOGLYCAN HYDROLASE FLGJ"/>
    <property type="match status" value="1"/>
</dbReference>
<evidence type="ECO:0000313" key="13">
    <source>
        <dbReference type="EMBL" id="SEK49921.1"/>
    </source>
</evidence>
<dbReference type="GO" id="GO:0004040">
    <property type="term" value="F:amidase activity"/>
    <property type="evidence" value="ECO:0007669"/>
    <property type="project" value="InterPro"/>
</dbReference>
<dbReference type="InterPro" id="IPR013377">
    <property type="entry name" value="FlgJ"/>
</dbReference>
<organism evidence="13 14">
    <name type="scientific">Colwellia chukchiensis</name>
    <dbReference type="NCBI Taxonomy" id="641665"/>
    <lineage>
        <taxon>Bacteria</taxon>
        <taxon>Pseudomonadati</taxon>
        <taxon>Pseudomonadota</taxon>
        <taxon>Gammaproteobacteria</taxon>
        <taxon>Alteromonadales</taxon>
        <taxon>Colwelliaceae</taxon>
        <taxon>Colwellia</taxon>
    </lineage>
</organism>
<comment type="subcellular location">
    <subcellularLocation>
        <location evidence="2">Periplasm</location>
    </subcellularLocation>
</comment>
<keyword evidence="14" id="KW-1185">Reference proteome</keyword>
<keyword evidence="10" id="KW-0961">Cell wall biogenesis/degradation</keyword>
<evidence type="ECO:0000256" key="4">
    <source>
        <dbReference type="ARBA" id="ARBA00007974"/>
    </source>
</evidence>
<dbReference type="AlphaFoldDB" id="A0A1H7HHZ2"/>
<comment type="function">
    <text evidence="1">Flagellum-specific muramidase which hydrolyzes the peptidoglycan layer to assemble the rod structure in the periplasmic space.</text>
</comment>
<sequence length="330" mass="36223">MTTRIADAQNFLDINGLNAIRQDAKTGDKASKEAALTQAAKQFEAIFMQMLMKSMRQAQDVLESDSPFNSESTKFYRQMHDQQMSLELSNNGALGLSELIVRQLGGDSENFTPHSILRSDGNIDSRGGKQVNNQALIKPLAAVNNSSTKQVAAPDRQTNGNIAAQAANMLQSPVFEQPKDFVSALTGPAKKVQQVIGVPFQVVIAQAALETGWGQKIIKTDQGTSSNNLFNIKADSRWAGEKTHKETLEFEQGAMVKKREPFRVYKTLADSFNDYLKLLTTSDRYQGALEQAGNVEQFLHGLQSAGYATDPNYAKKIMGTLRTVTGLLNK</sequence>
<comment type="similarity">
    <text evidence="4">In the C-terminal section; belongs to the glycosyl hydrolase 73 family.</text>
</comment>
<evidence type="ECO:0000259" key="12">
    <source>
        <dbReference type="SMART" id="SM00047"/>
    </source>
</evidence>
<dbReference type="GO" id="GO:0071555">
    <property type="term" value="P:cell wall organization"/>
    <property type="evidence" value="ECO:0007669"/>
    <property type="project" value="UniProtKB-KW"/>
</dbReference>
<dbReference type="STRING" id="641665.GCA_002104455_00198"/>
<dbReference type="InterPro" id="IPR019301">
    <property type="entry name" value="Flagellar_prot_FlgJ_N"/>
</dbReference>
<evidence type="ECO:0000256" key="6">
    <source>
        <dbReference type="ARBA" id="ARBA00022764"/>
    </source>
</evidence>
<reference evidence="14" key="1">
    <citation type="submission" date="2016-10" db="EMBL/GenBank/DDBJ databases">
        <authorList>
            <person name="Varghese N."/>
            <person name="Submissions S."/>
        </authorList>
    </citation>
    <scope>NUCLEOTIDE SEQUENCE [LARGE SCALE GENOMIC DNA]</scope>
    <source>
        <strain evidence="14">CGMCC 1.9127</strain>
    </source>
</reference>
<keyword evidence="9" id="KW-0326">Glycosidase</keyword>
<dbReference type="InterPro" id="IPR002901">
    <property type="entry name" value="MGlyc_endo_b_GlcNAc-like_dom"/>
</dbReference>
<dbReference type="GO" id="GO:0071973">
    <property type="term" value="P:bacterial-type flagellum-dependent cell motility"/>
    <property type="evidence" value="ECO:0007669"/>
    <property type="project" value="TreeGrafter"/>
</dbReference>
<dbReference type="InterPro" id="IPR051056">
    <property type="entry name" value="Glycosyl_Hydrolase_73"/>
</dbReference>
<dbReference type="GO" id="GO:0044780">
    <property type="term" value="P:bacterial-type flagellum assembly"/>
    <property type="evidence" value="ECO:0007669"/>
    <property type="project" value="InterPro"/>
</dbReference>
<evidence type="ECO:0000256" key="2">
    <source>
        <dbReference type="ARBA" id="ARBA00004418"/>
    </source>
</evidence>